<proteinExistence type="predicted"/>
<dbReference type="PANTHER" id="PTHR15696">
    <property type="entry name" value="SMG-7 SUPPRESSOR WITH MORPHOLOGICAL EFFECT ON GENITALIA PROTEIN 7"/>
    <property type="match status" value="1"/>
</dbReference>
<protein>
    <submittedName>
        <fullName evidence="1">Uncharacterized protein</fullName>
    </submittedName>
</protein>
<dbReference type="PANTHER" id="PTHR15696:SF7">
    <property type="entry name" value="NONSENSE-MEDIATED MRNA DECAY FACTOR"/>
    <property type="match status" value="1"/>
</dbReference>
<evidence type="ECO:0000313" key="2">
    <source>
        <dbReference type="Proteomes" id="UP000190648"/>
    </source>
</evidence>
<dbReference type="GO" id="GO:0042162">
    <property type="term" value="F:telomeric DNA binding"/>
    <property type="evidence" value="ECO:0007669"/>
    <property type="project" value="TreeGrafter"/>
</dbReference>
<dbReference type="InterPro" id="IPR011990">
    <property type="entry name" value="TPR-like_helical_dom_sf"/>
</dbReference>
<dbReference type="Proteomes" id="UP000190648">
    <property type="component" value="Unassembled WGS sequence"/>
</dbReference>
<comment type="caution">
    <text evidence="1">The sequence shown here is derived from an EMBL/GenBank/DDBJ whole genome shotgun (WGS) entry which is preliminary data.</text>
</comment>
<dbReference type="GO" id="GO:0000184">
    <property type="term" value="P:nuclear-transcribed mRNA catabolic process, nonsense-mediated decay"/>
    <property type="evidence" value="ECO:0007669"/>
    <property type="project" value="TreeGrafter"/>
</dbReference>
<dbReference type="GO" id="GO:0070034">
    <property type="term" value="F:telomerase RNA binding"/>
    <property type="evidence" value="ECO:0007669"/>
    <property type="project" value="TreeGrafter"/>
</dbReference>
<dbReference type="Gene3D" id="1.25.40.10">
    <property type="entry name" value="Tetratricopeptide repeat domain"/>
    <property type="match status" value="1"/>
</dbReference>
<keyword evidence="2" id="KW-1185">Reference proteome</keyword>
<reference evidence="1 2" key="1">
    <citation type="submission" date="2016-02" db="EMBL/GenBank/DDBJ databases">
        <title>Band-tailed pigeon sequencing and assembly.</title>
        <authorList>
            <person name="Soares A.E."/>
            <person name="Novak B.J."/>
            <person name="Rice E.S."/>
            <person name="O'Connell B."/>
            <person name="Chang D."/>
            <person name="Weber S."/>
            <person name="Shapiro B."/>
        </authorList>
    </citation>
    <scope>NUCLEOTIDE SEQUENCE [LARGE SCALE GENOMIC DNA]</scope>
    <source>
        <strain evidence="1">BTP2013</strain>
        <tissue evidence="1">Blood</tissue>
    </source>
</reference>
<dbReference type="GO" id="GO:0005697">
    <property type="term" value="C:telomerase holoenzyme complex"/>
    <property type="evidence" value="ECO:0007669"/>
    <property type="project" value="TreeGrafter"/>
</dbReference>
<name>A0A1V4KDV3_PATFA</name>
<evidence type="ECO:0000313" key="1">
    <source>
        <dbReference type="EMBL" id="OPJ82594.1"/>
    </source>
</evidence>
<sequence length="145" mass="16638">MHRADIAVVEAVHRLDLILGNKAAYQEVFKPENISLRNKLRELCVKLMFLHPVDYGRKAEELLWRKVYYEVIQLIKTNKKAGICGSGMRKSLSTQGVRLSDKFFGWISCGLNTGQESRLSFILVMVLRAGNPHDPVRKLPLQRIF</sequence>
<gene>
    <name evidence="1" type="ORF">AV530_000404</name>
</gene>
<dbReference type="InterPro" id="IPR045153">
    <property type="entry name" value="Est1/Ebs1-like"/>
</dbReference>
<dbReference type="AlphaFoldDB" id="A0A1V4KDV3"/>
<organism evidence="1 2">
    <name type="scientific">Patagioenas fasciata monilis</name>
    <dbReference type="NCBI Taxonomy" id="372326"/>
    <lineage>
        <taxon>Eukaryota</taxon>
        <taxon>Metazoa</taxon>
        <taxon>Chordata</taxon>
        <taxon>Craniata</taxon>
        <taxon>Vertebrata</taxon>
        <taxon>Euteleostomi</taxon>
        <taxon>Archelosauria</taxon>
        <taxon>Archosauria</taxon>
        <taxon>Dinosauria</taxon>
        <taxon>Saurischia</taxon>
        <taxon>Theropoda</taxon>
        <taxon>Coelurosauria</taxon>
        <taxon>Aves</taxon>
        <taxon>Neognathae</taxon>
        <taxon>Neoaves</taxon>
        <taxon>Columbimorphae</taxon>
        <taxon>Columbiformes</taxon>
        <taxon>Columbidae</taxon>
        <taxon>Patagioenas</taxon>
    </lineage>
</organism>
<dbReference type="STRING" id="372326.A0A1V4KDV3"/>
<dbReference type="OrthoDB" id="5920073at2759"/>
<dbReference type="EMBL" id="LSYS01003496">
    <property type="protein sequence ID" value="OPJ82594.1"/>
    <property type="molecule type" value="Genomic_DNA"/>
</dbReference>
<accession>A0A1V4KDV3</accession>
<dbReference type="SUPFAM" id="SSF48452">
    <property type="entry name" value="TPR-like"/>
    <property type="match status" value="1"/>
</dbReference>